<evidence type="ECO:0000256" key="1">
    <source>
        <dbReference type="SAM" id="MobiDB-lite"/>
    </source>
</evidence>
<protein>
    <recommendedName>
        <fullName evidence="4">HNH endonuclease</fullName>
    </recommendedName>
</protein>
<feature type="compositionally biased region" description="Pro residues" evidence="1">
    <location>
        <begin position="307"/>
        <end position="318"/>
    </location>
</feature>
<gene>
    <name evidence="2" type="ORF">DF223_10425</name>
</gene>
<evidence type="ECO:0000313" key="3">
    <source>
        <dbReference type="Proteomes" id="UP000244962"/>
    </source>
</evidence>
<reference evidence="3" key="1">
    <citation type="submission" date="2018-04" db="EMBL/GenBank/DDBJ databases">
        <authorList>
            <person name="Liu S."/>
            <person name="Wang Z."/>
            <person name="Li J."/>
        </authorList>
    </citation>
    <scope>NUCLEOTIDE SEQUENCE [LARGE SCALE GENOMIC DNA]</scope>
    <source>
        <strain evidence="3">622</strain>
    </source>
</reference>
<dbReference type="CDD" id="cd00085">
    <property type="entry name" value="HNHc"/>
    <property type="match status" value="1"/>
</dbReference>
<proteinExistence type="predicted"/>
<dbReference type="Proteomes" id="UP000244962">
    <property type="component" value="Unassembled WGS sequence"/>
</dbReference>
<dbReference type="InterPro" id="IPR003615">
    <property type="entry name" value="HNH_nuc"/>
</dbReference>
<evidence type="ECO:0000313" key="2">
    <source>
        <dbReference type="EMBL" id="PWC06668.1"/>
    </source>
</evidence>
<sequence length="569" mass="61892">MIASEPVEPTAMKVVEHPLPTVATVKQLYASAFRCAMPGCSRPLYKTNDDTGDLVLNSRIAHIHARRAGGPRWMDMTPEENRSASNLVLLCIEHSYEVDDFPVQFPADMLRKWKQSQLEEYQQIQRGWPLSDAEAGQAIGASSAAVEHHHAGAILGTVRAVERLILAARNSRRGPATQATAWLAATARARRITAYDQEGNAIYAEPSSSETRQHRTALHAALAQACYELTPVADEVKVELAAARASRPAITKWVSWVSRAVDDVLAASGTWPGLPELKDNGQLEAVLDELAEARGALSAAWRGEEAPSPPPEPQPEPPVVEHDPLKDHRALLARARPYARVEHRPYDPVLRAELAKAASAAARIPPVMSALVLGLDATCSLAAAVAANAEDDELAVLTEQDAMRRPLSAACCLLSESARIAEKRGRRVPQERAEAALLALWHSVDWSNPASFDPEDFNLLSVLWTGARITSPKAVEEKLTNALKQRPDILHPLVTASAGWVEELDRESGEVRERRRRYSQLPPWLPVSAVVEAAASSAPVAVDQFGETASDNAESLLAQVLWAVKQKPA</sequence>
<accession>A0A2U1TCQ4</accession>
<dbReference type="AlphaFoldDB" id="A0A2U1TCQ4"/>
<feature type="region of interest" description="Disordered" evidence="1">
    <location>
        <begin position="299"/>
        <end position="322"/>
    </location>
</feature>
<keyword evidence="3" id="KW-1185">Reference proteome</keyword>
<name>A0A2U1TCQ4_9MICO</name>
<comment type="caution">
    <text evidence="2">The sequence shown here is derived from an EMBL/GenBank/DDBJ whole genome shotgun (WGS) entry which is preliminary data.</text>
</comment>
<dbReference type="EMBL" id="QEFB01000011">
    <property type="protein sequence ID" value="PWC06668.1"/>
    <property type="molecule type" value="Genomic_DNA"/>
</dbReference>
<dbReference type="RefSeq" id="WP_146188124.1">
    <property type="nucleotide sequence ID" value="NZ_QEFB01000011.1"/>
</dbReference>
<evidence type="ECO:0008006" key="4">
    <source>
        <dbReference type="Google" id="ProtNLM"/>
    </source>
</evidence>
<organism evidence="2 3">
    <name type="scientific">Mycetocola zhujimingii</name>
    <dbReference type="NCBI Taxonomy" id="2079792"/>
    <lineage>
        <taxon>Bacteria</taxon>
        <taxon>Bacillati</taxon>
        <taxon>Actinomycetota</taxon>
        <taxon>Actinomycetes</taxon>
        <taxon>Micrococcales</taxon>
        <taxon>Microbacteriaceae</taxon>
        <taxon>Mycetocola</taxon>
    </lineage>
</organism>